<accession>A0A4C1W6V0</accession>
<evidence type="ECO:0000313" key="5">
    <source>
        <dbReference type="Proteomes" id="UP000299102"/>
    </source>
</evidence>
<keyword evidence="1" id="KW-0233">DNA recombination</keyword>
<dbReference type="InterPro" id="IPR027417">
    <property type="entry name" value="P-loop_NTPase"/>
</dbReference>
<dbReference type="GO" id="GO:0006310">
    <property type="term" value="P:DNA recombination"/>
    <property type="evidence" value="ECO:0007669"/>
    <property type="project" value="UniProtKB-KW"/>
</dbReference>
<dbReference type="Proteomes" id="UP000299102">
    <property type="component" value="Unassembled WGS sequence"/>
</dbReference>
<dbReference type="EMBL" id="BGZK01000489">
    <property type="protein sequence ID" value="GBP46791.1"/>
    <property type="molecule type" value="Genomic_DNA"/>
</dbReference>
<evidence type="ECO:0000313" key="4">
    <source>
        <dbReference type="EMBL" id="GBP46791.1"/>
    </source>
</evidence>
<organism evidence="4 5">
    <name type="scientific">Eumeta variegata</name>
    <name type="common">Bagworm moth</name>
    <name type="synonym">Eumeta japonica</name>
    <dbReference type="NCBI Taxonomy" id="151549"/>
    <lineage>
        <taxon>Eukaryota</taxon>
        <taxon>Metazoa</taxon>
        <taxon>Ecdysozoa</taxon>
        <taxon>Arthropoda</taxon>
        <taxon>Hexapoda</taxon>
        <taxon>Insecta</taxon>
        <taxon>Pterygota</taxon>
        <taxon>Neoptera</taxon>
        <taxon>Endopterygota</taxon>
        <taxon>Lepidoptera</taxon>
        <taxon>Glossata</taxon>
        <taxon>Ditrysia</taxon>
        <taxon>Tineoidea</taxon>
        <taxon>Psychidae</taxon>
        <taxon>Oiketicinae</taxon>
        <taxon>Eumeta</taxon>
    </lineage>
</organism>
<protein>
    <recommendedName>
        <fullName evidence="1">ATP-dependent DNA helicase</fullName>
        <ecNumber evidence="1">5.6.2.3</ecNumber>
    </recommendedName>
</protein>
<dbReference type="Gene3D" id="3.40.50.300">
    <property type="entry name" value="P-loop containing nucleotide triphosphate hydrolases"/>
    <property type="match status" value="1"/>
</dbReference>
<dbReference type="GO" id="GO:0005524">
    <property type="term" value="F:ATP binding"/>
    <property type="evidence" value="ECO:0007669"/>
    <property type="project" value="UniProtKB-KW"/>
</dbReference>
<feature type="domain" description="DNA helicase Pif1-like 2B" evidence="3">
    <location>
        <begin position="335"/>
        <end position="363"/>
    </location>
</feature>
<evidence type="ECO:0000259" key="3">
    <source>
        <dbReference type="Pfam" id="PF21530"/>
    </source>
</evidence>
<dbReference type="GO" id="GO:0006281">
    <property type="term" value="P:DNA repair"/>
    <property type="evidence" value="ECO:0007669"/>
    <property type="project" value="UniProtKB-KW"/>
</dbReference>
<sequence>MAFFELCQVNNFAKTLLYVEVPAYYVWKNNRFERRKKGKDVPGYLGIKKDQVLACRALGLLEDDASWDRTLEEACISDSPYKTRELFAIMLVFCHVGDLLKLWEKYRGHFSKDIRRQVERDGENVDLSDMAHVLREAKVIIWDECTMAHKKGIEALNRTLQDIRGCNRIMGGVVVLLAGDFRQTLPVVPRGTRADEVKACIKSSILWPSVKVLSLTINMRVHLQPNSKAEEFSKILIDIGNGNIAEEDGRIKVSYIGCEIVPELITLTDKIYPNIDKAGNNCSSWLKERAILTPTNEQANCINNFLLEKISTEQVRYESMDTVTEEEDAVHYPVEFLHSLDPPGIPPHILHIKIGAPIMLLRN</sequence>
<keyword evidence="1" id="KW-0227">DNA damage</keyword>
<dbReference type="AlphaFoldDB" id="A0A4C1W6V0"/>
<proteinExistence type="inferred from homology"/>
<evidence type="ECO:0000259" key="2">
    <source>
        <dbReference type="Pfam" id="PF05970"/>
    </source>
</evidence>
<dbReference type="OrthoDB" id="272985at2759"/>
<dbReference type="Pfam" id="PF05970">
    <property type="entry name" value="PIF1"/>
    <property type="match status" value="1"/>
</dbReference>
<dbReference type="Pfam" id="PF21530">
    <property type="entry name" value="Pif1_2B_dom"/>
    <property type="match status" value="1"/>
</dbReference>
<keyword evidence="1 4" id="KW-0347">Helicase</keyword>
<keyword evidence="1" id="KW-0234">DNA repair</keyword>
<feature type="domain" description="DNA helicase Pif1-like DEAD-box helicase" evidence="2">
    <location>
        <begin position="128"/>
        <end position="248"/>
    </location>
</feature>
<dbReference type="InterPro" id="IPR049163">
    <property type="entry name" value="Pif1-like_2B_dom"/>
</dbReference>
<comment type="similarity">
    <text evidence="1">Belongs to the helicase family.</text>
</comment>
<dbReference type="PANTHER" id="PTHR10492">
    <property type="match status" value="1"/>
</dbReference>
<gene>
    <name evidence="4" type="primary">pif1</name>
    <name evidence="4" type="ORF">EVAR_10759_1</name>
</gene>
<comment type="cofactor">
    <cofactor evidence="1">
        <name>Mg(2+)</name>
        <dbReference type="ChEBI" id="CHEBI:18420"/>
    </cofactor>
</comment>
<dbReference type="SUPFAM" id="SSF52540">
    <property type="entry name" value="P-loop containing nucleoside triphosphate hydrolases"/>
    <property type="match status" value="1"/>
</dbReference>
<dbReference type="InterPro" id="IPR010285">
    <property type="entry name" value="DNA_helicase_pif1-like_DEAD"/>
</dbReference>
<dbReference type="STRING" id="151549.A0A4C1W6V0"/>
<dbReference type="PANTHER" id="PTHR10492:SF57">
    <property type="entry name" value="ATP-DEPENDENT DNA HELICASE"/>
    <property type="match status" value="1"/>
</dbReference>
<keyword evidence="1" id="KW-0067">ATP-binding</keyword>
<dbReference type="GO" id="GO:0043139">
    <property type="term" value="F:5'-3' DNA helicase activity"/>
    <property type="evidence" value="ECO:0007669"/>
    <property type="project" value="UniProtKB-EC"/>
</dbReference>
<evidence type="ECO:0000256" key="1">
    <source>
        <dbReference type="RuleBase" id="RU363044"/>
    </source>
</evidence>
<dbReference type="GO" id="GO:0000723">
    <property type="term" value="P:telomere maintenance"/>
    <property type="evidence" value="ECO:0007669"/>
    <property type="project" value="InterPro"/>
</dbReference>
<dbReference type="EC" id="5.6.2.3" evidence="1"/>
<comment type="catalytic activity">
    <reaction evidence="1">
        <text>ATP + H2O = ADP + phosphate + H(+)</text>
        <dbReference type="Rhea" id="RHEA:13065"/>
        <dbReference type="ChEBI" id="CHEBI:15377"/>
        <dbReference type="ChEBI" id="CHEBI:15378"/>
        <dbReference type="ChEBI" id="CHEBI:30616"/>
        <dbReference type="ChEBI" id="CHEBI:43474"/>
        <dbReference type="ChEBI" id="CHEBI:456216"/>
        <dbReference type="EC" id="5.6.2.3"/>
    </reaction>
</comment>
<dbReference type="GO" id="GO:0016887">
    <property type="term" value="F:ATP hydrolysis activity"/>
    <property type="evidence" value="ECO:0007669"/>
    <property type="project" value="RHEA"/>
</dbReference>
<comment type="caution">
    <text evidence="4">The sequence shown here is derived from an EMBL/GenBank/DDBJ whole genome shotgun (WGS) entry which is preliminary data.</text>
</comment>
<reference evidence="4 5" key="1">
    <citation type="journal article" date="2019" name="Commun. Biol.">
        <title>The bagworm genome reveals a unique fibroin gene that provides high tensile strength.</title>
        <authorList>
            <person name="Kono N."/>
            <person name="Nakamura H."/>
            <person name="Ohtoshi R."/>
            <person name="Tomita M."/>
            <person name="Numata K."/>
            <person name="Arakawa K."/>
        </authorList>
    </citation>
    <scope>NUCLEOTIDE SEQUENCE [LARGE SCALE GENOMIC DNA]</scope>
</reference>
<keyword evidence="1" id="KW-0378">Hydrolase</keyword>
<name>A0A4C1W6V0_EUMVA</name>
<keyword evidence="5" id="KW-1185">Reference proteome</keyword>
<keyword evidence="1" id="KW-0547">Nucleotide-binding</keyword>